<organism evidence="1 2">
    <name type="scientific">Rhizopogon vinicolor AM-OR11-026</name>
    <dbReference type="NCBI Taxonomy" id="1314800"/>
    <lineage>
        <taxon>Eukaryota</taxon>
        <taxon>Fungi</taxon>
        <taxon>Dikarya</taxon>
        <taxon>Basidiomycota</taxon>
        <taxon>Agaricomycotina</taxon>
        <taxon>Agaricomycetes</taxon>
        <taxon>Agaricomycetidae</taxon>
        <taxon>Boletales</taxon>
        <taxon>Suillineae</taxon>
        <taxon>Rhizopogonaceae</taxon>
        <taxon>Rhizopogon</taxon>
    </lineage>
</organism>
<evidence type="ECO:0000313" key="2">
    <source>
        <dbReference type="Proteomes" id="UP000092154"/>
    </source>
</evidence>
<reference evidence="1 2" key="1">
    <citation type="submission" date="2016-06" db="EMBL/GenBank/DDBJ databases">
        <title>Comparative genomics of the ectomycorrhizal sister species Rhizopogon vinicolor and Rhizopogon vesiculosus (Basidiomycota: Boletales) reveals a divergence of the mating type B locus.</title>
        <authorList>
            <consortium name="DOE Joint Genome Institute"/>
            <person name="Mujic A.B."/>
            <person name="Kuo A."/>
            <person name="Tritt A."/>
            <person name="Lipzen A."/>
            <person name="Chen C."/>
            <person name="Johnson J."/>
            <person name="Sharma A."/>
            <person name="Barry K."/>
            <person name="Grigoriev I.V."/>
            <person name="Spatafora J.W."/>
        </authorList>
    </citation>
    <scope>NUCLEOTIDE SEQUENCE [LARGE SCALE GENOMIC DNA]</scope>
    <source>
        <strain evidence="1 2">AM-OR11-026</strain>
    </source>
</reference>
<dbReference type="InParanoid" id="A0A1B7NEE7"/>
<dbReference type="Proteomes" id="UP000092154">
    <property type="component" value="Unassembled WGS sequence"/>
</dbReference>
<dbReference type="OrthoDB" id="2647642at2759"/>
<dbReference type="EMBL" id="KV448143">
    <property type="protein sequence ID" value="OAX43144.1"/>
    <property type="molecule type" value="Genomic_DNA"/>
</dbReference>
<sequence>MDNEVVYDFWCVSSSLSNSSRIYSFDRRLDSQLYEHVKALIGPGGTAGEPQATVETPAAPLYECLWNDGRDQCSLTASTVTDVIKHISTHHLRGHPLHDNHVLCQCRDCPLRKLIRRDTILRHIREIHYSDKYRRRTQSH</sequence>
<dbReference type="AlphaFoldDB" id="A0A1B7NEE7"/>
<proteinExistence type="predicted"/>
<gene>
    <name evidence="1" type="ORF">K503DRAFT_222869</name>
</gene>
<keyword evidence="2" id="KW-1185">Reference proteome</keyword>
<name>A0A1B7NEE7_9AGAM</name>
<evidence type="ECO:0000313" key="1">
    <source>
        <dbReference type="EMBL" id="OAX43144.1"/>
    </source>
</evidence>
<accession>A0A1B7NEE7</accession>
<protein>
    <submittedName>
        <fullName evidence="1">Uncharacterized protein</fullName>
    </submittedName>
</protein>